<feature type="compositionally biased region" description="Polar residues" evidence="1">
    <location>
        <begin position="57"/>
        <end position="67"/>
    </location>
</feature>
<dbReference type="PANTHER" id="PTHR42031">
    <property type="entry name" value="KEY LIME PATHOGENICITY PROTEIN"/>
    <property type="match status" value="1"/>
</dbReference>
<dbReference type="STRING" id="1230097.A0A423VCS9"/>
<dbReference type="InParanoid" id="A0A423VCS9"/>
<evidence type="ECO:0000313" key="3">
    <source>
        <dbReference type="EMBL" id="ROV88770.1"/>
    </source>
</evidence>
<dbReference type="OrthoDB" id="5377599at2759"/>
<sequence length="784" mass="84099">MSQACFEPSFDDLQRLEAEATLKEQEATQARARLAAARQRSTSTTATAPDFLPPTRPQSNFQLSSSPPSAPQDVRPRSIPRNGALMVQKGSQPPMARFQQNPQHPMKRTKTTHPQPQQSMMGLNTNMVRSKSSSAAQNPFTGGAGRVKTISPLPLHSSKKDMMDNFLHEPEQQQPANNYVFAHSMGNPILSQPPSGLSTVVEGGGIMEDPGMWLERTQGGMDGSTTDSQLGMGIVQPAFGQAFTAPGAFDTFQSQGLPISQCGSLTSGPTMETAMTRTNSNANQSVSGQIQMLRLGSQSSINDGFARSEYGSFGLTGQHFPSNKRNAPSDDLLQIGSGNNLGEGSLAPAAYSTNLGRSISVDSRSSMGFGTPSSQTTGAIDGQDPIFAIPMQRAQTSDTGMSAQSHGSLALELQLDEAAPMERSISASSIKSTHSQRLRAKDSLQRQIAAGTQLLAPKPAADPNKPTPGSQQTAKAGKDGKVAVNKTKYERPKHPKVQCQQCTEYPEGFRGEHELRRHTEAKHGSVVKKFVCVDPAAMGIKTDFKPFTPLEKCKHCRGGKEYGAYYNAAAHLRRAHFCKKLPRAKGPRTNDSEVSERRGGKGGGDWPPMAELKKWMEEKSVPMNDQGALDSGTVPDEEEMQTYDDVYDGAAPTTYNLPVGDAAFYGVGSNLPIDNVGVYHDMLSMTDQFVGSSVLDTMAMPSIGSANFDFKSPVSPNLHQGIPNAYHSPDVSSSATLTAYNNTFDPHQFSQTSSQAAILPIGQPGQDALGDFDFSMAFGMSDGC</sequence>
<dbReference type="Pfam" id="PF25438">
    <property type="entry name" value="DUF7896"/>
    <property type="match status" value="1"/>
</dbReference>
<name>A0A423VCS9_9PEZI</name>
<keyword evidence="4" id="KW-1185">Reference proteome</keyword>
<evidence type="ECO:0000313" key="4">
    <source>
        <dbReference type="Proteomes" id="UP000285146"/>
    </source>
</evidence>
<comment type="caution">
    <text evidence="3">The sequence shown here is derived from an EMBL/GenBank/DDBJ whole genome shotgun (WGS) entry which is preliminary data.</text>
</comment>
<feature type="compositionally biased region" description="Low complexity" evidence="1">
    <location>
        <begin position="424"/>
        <end position="435"/>
    </location>
</feature>
<accession>A0A423VCS9</accession>
<dbReference type="Proteomes" id="UP000285146">
    <property type="component" value="Unassembled WGS sequence"/>
</dbReference>
<feature type="region of interest" description="Disordered" evidence="1">
    <location>
        <begin position="363"/>
        <end position="382"/>
    </location>
</feature>
<organism evidence="3 4">
    <name type="scientific">Cytospora leucostoma</name>
    <dbReference type="NCBI Taxonomy" id="1230097"/>
    <lineage>
        <taxon>Eukaryota</taxon>
        <taxon>Fungi</taxon>
        <taxon>Dikarya</taxon>
        <taxon>Ascomycota</taxon>
        <taxon>Pezizomycotina</taxon>
        <taxon>Sordariomycetes</taxon>
        <taxon>Sordariomycetidae</taxon>
        <taxon>Diaporthales</taxon>
        <taxon>Cytosporaceae</taxon>
        <taxon>Cytospora</taxon>
    </lineage>
</organism>
<feature type="region of interest" description="Disordered" evidence="1">
    <location>
        <begin position="424"/>
        <end position="443"/>
    </location>
</feature>
<gene>
    <name evidence="3" type="ORF">VPNG_10282</name>
</gene>
<feature type="region of interest" description="Disordered" evidence="1">
    <location>
        <begin position="583"/>
        <end position="607"/>
    </location>
</feature>
<feature type="region of interest" description="Disordered" evidence="1">
    <location>
        <begin position="24"/>
        <end position="120"/>
    </location>
</feature>
<evidence type="ECO:0000259" key="2">
    <source>
        <dbReference type="Pfam" id="PF25438"/>
    </source>
</evidence>
<dbReference type="EMBL" id="LKEB01000113">
    <property type="protein sequence ID" value="ROV88770.1"/>
    <property type="molecule type" value="Genomic_DNA"/>
</dbReference>
<dbReference type="InterPro" id="IPR057218">
    <property type="entry name" value="DUF7896"/>
</dbReference>
<feature type="compositionally biased region" description="Basic and acidic residues" evidence="1">
    <location>
        <begin position="588"/>
        <end position="599"/>
    </location>
</feature>
<feature type="compositionally biased region" description="Low complexity" evidence="1">
    <location>
        <begin position="27"/>
        <end position="48"/>
    </location>
</feature>
<feature type="region of interest" description="Disordered" evidence="1">
    <location>
        <begin position="316"/>
        <end position="336"/>
    </location>
</feature>
<evidence type="ECO:0000256" key="1">
    <source>
        <dbReference type="SAM" id="MobiDB-lite"/>
    </source>
</evidence>
<dbReference type="PANTHER" id="PTHR42031:SF1">
    <property type="entry name" value="KEY LIME PATHOGENICITY PROTEIN"/>
    <property type="match status" value="1"/>
</dbReference>
<feature type="domain" description="DUF7896" evidence="2">
    <location>
        <begin position="527"/>
        <end position="618"/>
    </location>
</feature>
<feature type="region of interest" description="Disordered" evidence="1">
    <location>
        <begin position="454"/>
        <end position="480"/>
    </location>
</feature>
<protein>
    <recommendedName>
        <fullName evidence="2">DUF7896 domain-containing protein</fullName>
    </recommendedName>
</protein>
<feature type="compositionally biased region" description="Polar residues" evidence="1">
    <location>
        <begin position="363"/>
        <end position="378"/>
    </location>
</feature>
<proteinExistence type="predicted"/>
<dbReference type="AlphaFoldDB" id="A0A423VCS9"/>
<reference evidence="3 4" key="1">
    <citation type="submission" date="2015-09" db="EMBL/GenBank/DDBJ databases">
        <title>Host preference determinants of Valsa canker pathogens revealed by comparative genomics.</title>
        <authorList>
            <person name="Yin Z."/>
            <person name="Huang L."/>
        </authorList>
    </citation>
    <scope>NUCLEOTIDE SEQUENCE [LARGE SCALE GENOMIC DNA]</scope>
    <source>
        <strain evidence="3 4">SXYLt</strain>
    </source>
</reference>